<dbReference type="EMBL" id="NWUF01000026">
    <property type="protein sequence ID" value="PCE40549.1"/>
    <property type="molecule type" value="Genomic_DNA"/>
</dbReference>
<dbReference type="PANTHER" id="PTHR13078:SF56">
    <property type="entry name" value="PEROXISOMAL MULTIFUNCTIONAL ENZYME TYPE 2"/>
    <property type="match status" value="1"/>
</dbReference>
<dbReference type="InterPro" id="IPR029069">
    <property type="entry name" value="HotDog_dom_sf"/>
</dbReference>
<evidence type="ECO:0000259" key="1">
    <source>
        <dbReference type="Pfam" id="PF01575"/>
    </source>
</evidence>
<dbReference type="KEGG" id="rdi:CMV14_07495"/>
<dbReference type="Proteomes" id="UP000218934">
    <property type="component" value="Unassembled WGS sequence"/>
</dbReference>
<organism evidence="2 3">
    <name type="scientific">Rhizorhabdus dicambivorans</name>
    <dbReference type="NCBI Taxonomy" id="1850238"/>
    <lineage>
        <taxon>Bacteria</taxon>
        <taxon>Pseudomonadati</taxon>
        <taxon>Pseudomonadota</taxon>
        <taxon>Alphaproteobacteria</taxon>
        <taxon>Sphingomonadales</taxon>
        <taxon>Sphingomonadaceae</taxon>
        <taxon>Rhizorhabdus</taxon>
    </lineage>
</organism>
<dbReference type="PANTHER" id="PTHR13078">
    <property type="entry name" value="PEROXISOMAL MULTIFUNCTIONAL ENZYME TYPE 2-RELATED"/>
    <property type="match status" value="1"/>
</dbReference>
<dbReference type="GO" id="GO:0006635">
    <property type="term" value="P:fatty acid beta-oxidation"/>
    <property type="evidence" value="ECO:0007669"/>
    <property type="project" value="TreeGrafter"/>
</dbReference>
<keyword evidence="3" id="KW-1185">Reference proteome</keyword>
<dbReference type="GO" id="GO:0044594">
    <property type="term" value="F:17-beta-hydroxysteroid dehydrogenase (NAD+) activity"/>
    <property type="evidence" value="ECO:0007669"/>
    <property type="project" value="TreeGrafter"/>
</dbReference>
<evidence type="ECO:0000313" key="2">
    <source>
        <dbReference type="EMBL" id="PCE40549.1"/>
    </source>
</evidence>
<name>A0A2A4FR06_9SPHN</name>
<gene>
    <name evidence="2" type="ORF">COO09_19690</name>
</gene>
<feature type="domain" description="MaoC-like" evidence="1">
    <location>
        <begin position="162"/>
        <end position="253"/>
    </location>
</feature>
<dbReference type="GO" id="GO:0003857">
    <property type="term" value="F:(3S)-3-hydroxyacyl-CoA dehydrogenase (NAD+) activity"/>
    <property type="evidence" value="ECO:0007669"/>
    <property type="project" value="TreeGrafter"/>
</dbReference>
<evidence type="ECO:0000313" key="3">
    <source>
        <dbReference type="Proteomes" id="UP000218934"/>
    </source>
</evidence>
<dbReference type="OrthoDB" id="5522043at2"/>
<accession>A0A2A4FR06</accession>
<dbReference type="InterPro" id="IPR002539">
    <property type="entry name" value="MaoC-like_dom"/>
</dbReference>
<dbReference type="Gene3D" id="3.10.129.10">
    <property type="entry name" value="Hotdog Thioesterase"/>
    <property type="match status" value="1"/>
</dbReference>
<proteinExistence type="predicted"/>
<dbReference type="GO" id="GO:0004300">
    <property type="term" value="F:enoyl-CoA hydratase activity"/>
    <property type="evidence" value="ECO:0007669"/>
    <property type="project" value="TreeGrafter"/>
</dbReference>
<dbReference type="SUPFAM" id="SSF54637">
    <property type="entry name" value="Thioesterase/thiol ester dehydrase-isomerase"/>
    <property type="match status" value="2"/>
</dbReference>
<dbReference type="Pfam" id="PF01575">
    <property type="entry name" value="MaoC_dehydratas"/>
    <property type="match status" value="1"/>
</dbReference>
<reference evidence="2 3" key="1">
    <citation type="submission" date="2017-09" db="EMBL/GenBank/DDBJ databases">
        <title>The Catabolism of 3,6-Dichlorosalicylic acid is Initiated by the Cytochrome P450 Monooxygenase DsmABC in Rhizorhabdus dicambivorans Ndbn-20.</title>
        <authorList>
            <person name="Na L."/>
        </authorList>
    </citation>
    <scope>NUCLEOTIDE SEQUENCE [LARGE SCALE GENOMIC DNA]</scope>
    <source>
        <strain evidence="2 3">Ndbn-20m</strain>
    </source>
</reference>
<comment type="caution">
    <text evidence="2">The sequence shown here is derived from an EMBL/GenBank/DDBJ whole genome shotgun (WGS) entry which is preliminary data.</text>
</comment>
<dbReference type="AlphaFoldDB" id="A0A2A4FR06"/>
<sequence>MIELDKLGRWVTPTAEQSYDGRDCALYALAHGVGGDPLDRRQLDYAALPVKRMFPTMPLAIANADRALEHGNTGVDYSRTVLGEQSVVIHRPLPIAAMLRCEGGFHDVVDQGEGRNATIRLVRRLYQGSDPQPLATMVAGYVALGQGGFGGPGPDPASSPALPDRAPDTEISIATLPQAALLYDLTGDYVPFHVDPDLARAMGFERPILHGICTVGLAARAAMMAGCEDPRSLSVRLGAAVYPGDVLRFSIWRDTGGLILRADVPARGAVVIRSALASA</sequence>
<dbReference type="RefSeq" id="WP_066967468.1">
    <property type="nucleotide sequence ID" value="NZ_CP023449.1"/>
</dbReference>
<protein>
    <submittedName>
        <fullName evidence="2">3-alpha,7-alpha, 12-alpha-trihydroxy-5-beta-cholest-24-enoyl-CoA hydratase</fullName>
    </submittedName>
</protein>